<dbReference type="PANTHER" id="PTHR47611:SF1">
    <property type="entry name" value="CCHC-TYPE DOMAIN-CONTAINING PROTEIN"/>
    <property type="match status" value="1"/>
</dbReference>
<feature type="non-terminal residue" evidence="3">
    <location>
        <position position="1"/>
    </location>
</feature>
<comment type="caution">
    <text evidence="3">The sequence shown here is derived from an EMBL/GenBank/DDBJ whole genome shotgun (WGS) entry which is preliminary data.</text>
</comment>
<dbReference type="SUPFAM" id="SSF53098">
    <property type="entry name" value="Ribonuclease H-like"/>
    <property type="match status" value="1"/>
</dbReference>
<reference evidence="3 4" key="1">
    <citation type="submission" date="2021-06" db="EMBL/GenBank/DDBJ databases">
        <authorList>
            <person name="Kallberg Y."/>
            <person name="Tangrot J."/>
            <person name="Rosling A."/>
        </authorList>
    </citation>
    <scope>NUCLEOTIDE SEQUENCE [LARGE SCALE GENOMIC DNA]</scope>
    <source>
        <strain evidence="3 4">120-4 pot B 10/14</strain>
    </source>
</reference>
<feature type="transmembrane region" description="Helical" evidence="1">
    <location>
        <begin position="51"/>
        <end position="71"/>
    </location>
</feature>
<feature type="domain" description="HAT C-terminal dimerisation" evidence="2">
    <location>
        <begin position="33"/>
        <end position="104"/>
    </location>
</feature>
<dbReference type="Proteomes" id="UP000789901">
    <property type="component" value="Unassembled WGS sequence"/>
</dbReference>
<keyword evidence="4" id="KW-1185">Reference proteome</keyword>
<organism evidence="3 4">
    <name type="scientific">Gigaspora margarita</name>
    <dbReference type="NCBI Taxonomy" id="4874"/>
    <lineage>
        <taxon>Eukaryota</taxon>
        <taxon>Fungi</taxon>
        <taxon>Fungi incertae sedis</taxon>
        <taxon>Mucoromycota</taxon>
        <taxon>Glomeromycotina</taxon>
        <taxon>Glomeromycetes</taxon>
        <taxon>Diversisporales</taxon>
        <taxon>Gigasporaceae</taxon>
        <taxon>Gigaspora</taxon>
    </lineage>
</organism>
<proteinExistence type="predicted"/>
<dbReference type="InterPro" id="IPR012337">
    <property type="entry name" value="RNaseH-like_sf"/>
</dbReference>
<dbReference type="EMBL" id="CAJVQB010041271">
    <property type="protein sequence ID" value="CAG8829330.1"/>
    <property type="molecule type" value="Genomic_DNA"/>
</dbReference>
<protein>
    <submittedName>
        <fullName evidence="3">6931_t:CDS:1</fullName>
    </submittedName>
</protein>
<keyword evidence="1" id="KW-1133">Transmembrane helix</keyword>
<evidence type="ECO:0000256" key="1">
    <source>
        <dbReference type="SAM" id="Phobius"/>
    </source>
</evidence>
<sequence>ALNTLTSSHDDFQLYAISHNQCKLEDEEEYIDELDCYILEKPANKKIEVLAWWKVSVFNTLLAILATSIASERAFSSSKNMITNKRANLAPKTIRASQCLRSWMQGPLRGKLL</sequence>
<evidence type="ECO:0000313" key="4">
    <source>
        <dbReference type="Proteomes" id="UP000789901"/>
    </source>
</evidence>
<accession>A0ABN7WGI8</accession>
<name>A0ABN7WGI8_GIGMA</name>
<evidence type="ECO:0000313" key="3">
    <source>
        <dbReference type="EMBL" id="CAG8829330.1"/>
    </source>
</evidence>
<keyword evidence="1" id="KW-0472">Membrane</keyword>
<dbReference type="InterPro" id="IPR008906">
    <property type="entry name" value="HATC_C_dom"/>
</dbReference>
<keyword evidence="1" id="KW-0812">Transmembrane</keyword>
<gene>
    <name evidence="3" type="ORF">GMARGA_LOCUS29960</name>
</gene>
<evidence type="ECO:0000259" key="2">
    <source>
        <dbReference type="Pfam" id="PF05699"/>
    </source>
</evidence>
<dbReference type="PANTHER" id="PTHR47611">
    <property type="entry name" value="HAT DIMERISATION DOMAIN, C-TERMINAL"/>
    <property type="match status" value="1"/>
</dbReference>
<dbReference type="Pfam" id="PF05699">
    <property type="entry name" value="Dimer_Tnp_hAT"/>
    <property type="match status" value="1"/>
</dbReference>